<protein>
    <recommendedName>
        <fullName evidence="4">Glucans biosynthesis protein G</fullName>
    </recommendedName>
</protein>
<dbReference type="InterPro" id="IPR014756">
    <property type="entry name" value="Ig_E-set"/>
</dbReference>
<accession>A0ABX7NMD3</accession>
<feature type="signal peptide" evidence="6">
    <location>
        <begin position="1"/>
        <end position="24"/>
    </location>
</feature>
<proteinExistence type="inferred from homology"/>
<dbReference type="PIRSF" id="PIRSF006281">
    <property type="entry name" value="MdoG"/>
    <property type="match status" value="1"/>
</dbReference>
<evidence type="ECO:0000256" key="2">
    <source>
        <dbReference type="ARBA" id="ARBA00005001"/>
    </source>
</evidence>
<evidence type="ECO:0000259" key="7">
    <source>
        <dbReference type="Pfam" id="PF04349"/>
    </source>
</evidence>
<evidence type="ECO:0000313" key="9">
    <source>
        <dbReference type="Proteomes" id="UP000662747"/>
    </source>
</evidence>
<keyword evidence="5" id="KW-0574">Periplasm</keyword>
<dbReference type="InterPro" id="IPR007444">
    <property type="entry name" value="Glucan_biosyn_MdoG_C"/>
</dbReference>
<dbReference type="PANTHER" id="PTHR30504">
    <property type="entry name" value="GLUCANS BIOSYNTHESIS PROTEIN"/>
    <property type="match status" value="1"/>
</dbReference>
<evidence type="ECO:0000313" key="8">
    <source>
        <dbReference type="EMBL" id="QSQ18745.1"/>
    </source>
</evidence>
<keyword evidence="9" id="KW-1185">Reference proteome</keyword>
<organism evidence="8 9">
    <name type="scientific">Pyxidicoccus parkwayensis</name>
    <dbReference type="NCBI Taxonomy" id="2813578"/>
    <lineage>
        <taxon>Bacteria</taxon>
        <taxon>Pseudomonadati</taxon>
        <taxon>Myxococcota</taxon>
        <taxon>Myxococcia</taxon>
        <taxon>Myxococcales</taxon>
        <taxon>Cystobacterineae</taxon>
        <taxon>Myxococcaceae</taxon>
        <taxon>Pyxidicoccus</taxon>
    </lineage>
</organism>
<dbReference type="RefSeq" id="WP_206720333.1">
    <property type="nucleotide sequence ID" value="NZ_CP071090.1"/>
</dbReference>
<dbReference type="Gene3D" id="2.70.98.10">
    <property type="match status" value="1"/>
</dbReference>
<dbReference type="Pfam" id="PF04349">
    <property type="entry name" value="MdoG"/>
    <property type="match status" value="1"/>
</dbReference>
<evidence type="ECO:0000256" key="5">
    <source>
        <dbReference type="ARBA" id="ARBA00022764"/>
    </source>
</evidence>
<dbReference type="InterPro" id="IPR011013">
    <property type="entry name" value="Gal_mutarotase_sf_dom"/>
</dbReference>
<reference evidence="8 9" key="1">
    <citation type="submission" date="2021-02" db="EMBL/GenBank/DDBJ databases">
        <title>De Novo genome assembly of isolated myxobacteria.</title>
        <authorList>
            <person name="Stevens D.C."/>
        </authorList>
    </citation>
    <scope>NUCLEOTIDE SEQUENCE [LARGE SCALE GENOMIC DNA]</scope>
    <source>
        <strain evidence="9">SCPEA02</strain>
    </source>
</reference>
<comment type="similarity">
    <text evidence="3">Belongs to the OpgD/OpgG family.</text>
</comment>
<evidence type="ECO:0000256" key="1">
    <source>
        <dbReference type="ARBA" id="ARBA00004418"/>
    </source>
</evidence>
<dbReference type="Gene3D" id="2.60.40.10">
    <property type="entry name" value="Immunoglobulins"/>
    <property type="match status" value="1"/>
</dbReference>
<evidence type="ECO:0000256" key="3">
    <source>
        <dbReference type="ARBA" id="ARBA00009284"/>
    </source>
</evidence>
<keyword evidence="6" id="KW-0732">Signal</keyword>
<dbReference type="InterPro" id="IPR013783">
    <property type="entry name" value="Ig-like_fold"/>
</dbReference>
<gene>
    <name evidence="8" type="ORF">JY651_25635</name>
</gene>
<evidence type="ECO:0000256" key="4">
    <source>
        <dbReference type="ARBA" id="ARBA00015376"/>
    </source>
</evidence>
<dbReference type="Proteomes" id="UP000662747">
    <property type="component" value="Chromosome"/>
</dbReference>
<feature type="domain" description="Glucan biosynthesis periplasmic MdoG C-terminal" evidence="7">
    <location>
        <begin position="41"/>
        <end position="510"/>
    </location>
</feature>
<evidence type="ECO:0000256" key="6">
    <source>
        <dbReference type="SAM" id="SignalP"/>
    </source>
</evidence>
<comment type="subcellular location">
    <subcellularLocation>
        <location evidence="1">Periplasm</location>
    </subcellularLocation>
</comment>
<dbReference type="PANTHER" id="PTHR30504:SF4">
    <property type="entry name" value="GLUCANS BIOSYNTHESIS PROTEIN G"/>
    <property type="match status" value="1"/>
</dbReference>
<feature type="chain" id="PRO_5045108504" description="Glucans biosynthesis protein G" evidence="6">
    <location>
        <begin position="25"/>
        <end position="512"/>
    </location>
</feature>
<dbReference type="SUPFAM" id="SSF74650">
    <property type="entry name" value="Galactose mutarotase-like"/>
    <property type="match status" value="1"/>
</dbReference>
<dbReference type="EMBL" id="CP071090">
    <property type="protein sequence ID" value="QSQ18745.1"/>
    <property type="molecule type" value="Genomic_DNA"/>
</dbReference>
<dbReference type="InterPro" id="IPR014438">
    <property type="entry name" value="Glucan_biosyn_MdoG/MdoD"/>
</dbReference>
<sequence>MSLGHKWSAWLCAAVVATSGAASARQPSAPAKAGARMQQPFTAATVVERAKALAARPYQEPRSTLPEAYRTLSYDAYRDIRYRNDRALWREDGLPFQAQFFHPGFLFPVPVVVNVVEGGRAQAVRFSPDLYTYGSLVKPGPLAQADGFAGLRLTHPLNRKEHFDEVVSFLGASYFRALGQGNVYGLSARGLAIDTALPTRPEEFPAFRELWLERPVPGVDRVVVHALLDSPSVTGAYRFTLIPGARTVMEVEATLFARKAVEQLGIAPLTSMYQFGENDRGTFDDFRPEVHDSDGLFVWTQDGEHLWRPLQNPAHVNVSSFRAKGPRAFALLQRDTDFRSYEDLEARYERRPSAWVEPVGDWGSGTVKLVELPTANEAADNIVAFWVPDAPLTPDAPLRIAYRLHWGAESPWAASGSVVTATRVAAGETAGARRFVLDFSRSPRPGDGPVEAVVTASKGQVLHTTVRPNESSGGWRATFELLPDGGAPVELRAYLRRDSETLTETWSYLWIP</sequence>
<dbReference type="InterPro" id="IPR014718">
    <property type="entry name" value="GH-type_carb-bd"/>
</dbReference>
<comment type="pathway">
    <text evidence="2">Glycan metabolism; osmoregulated periplasmic glucan (OPG) biosynthesis.</text>
</comment>
<name>A0ABX7NMD3_9BACT</name>
<dbReference type="SUPFAM" id="SSF81296">
    <property type="entry name" value="E set domains"/>
    <property type="match status" value="1"/>
</dbReference>